<dbReference type="SMART" id="SM00418">
    <property type="entry name" value="HTH_ARSR"/>
    <property type="match status" value="1"/>
</dbReference>
<protein>
    <submittedName>
        <fullName evidence="2">Transcriptional regulator</fullName>
    </submittedName>
</protein>
<reference evidence="2 3" key="1">
    <citation type="submission" date="2016-06" db="EMBL/GenBank/DDBJ databases">
        <title>Complete genome sequences of Bordetella bronchialis and Bordetella flabilis.</title>
        <authorList>
            <person name="LiPuma J.J."/>
            <person name="Spilker T."/>
        </authorList>
    </citation>
    <scope>NUCLEOTIDE SEQUENCE [LARGE SCALE GENOMIC DNA]</scope>
    <source>
        <strain evidence="2 3">AU10664</strain>
    </source>
</reference>
<dbReference type="PANTHER" id="PTHR38600">
    <property type="entry name" value="TRANSCRIPTIONAL REGULATORY PROTEIN"/>
    <property type="match status" value="1"/>
</dbReference>
<dbReference type="InterPro" id="IPR036390">
    <property type="entry name" value="WH_DNA-bd_sf"/>
</dbReference>
<dbReference type="RefSeq" id="WP_066657209.1">
    <property type="nucleotide sequence ID" value="NZ_CBCSCL010000006.1"/>
</dbReference>
<dbReference type="PANTHER" id="PTHR38600:SF2">
    <property type="entry name" value="SLL0088 PROTEIN"/>
    <property type="match status" value="1"/>
</dbReference>
<dbReference type="GO" id="GO:0003700">
    <property type="term" value="F:DNA-binding transcription factor activity"/>
    <property type="evidence" value="ECO:0007669"/>
    <property type="project" value="InterPro"/>
</dbReference>
<evidence type="ECO:0000313" key="2">
    <source>
        <dbReference type="EMBL" id="ANN77514.1"/>
    </source>
</evidence>
<dbReference type="OrthoDB" id="9791888at2"/>
<evidence type="ECO:0000313" key="3">
    <source>
        <dbReference type="Proteomes" id="UP000091926"/>
    </source>
</evidence>
<keyword evidence="3" id="KW-1185">Reference proteome</keyword>
<dbReference type="PROSITE" id="PS50987">
    <property type="entry name" value="HTH_ARSR_2"/>
    <property type="match status" value="1"/>
</dbReference>
<evidence type="ECO:0000259" key="1">
    <source>
        <dbReference type="PROSITE" id="PS50987"/>
    </source>
</evidence>
<dbReference type="InterPro" id="IPR036388">
    <property type="entry name" value="WH-like_DNA-bd_sf"/>
</dbReference>
<dbReference type="EMBL" id="CP016172">
    <property type="protein sequence ID" value="ANN77514.1"/>
    <property type="molecule type" value="Genomic_DNA"/>
</dbReference>
<dbReference type="NCBIfam" id="NF033788">
    <property type="entry name" value="HTH_metalloreg"/>
    <property type="match status" value="1"/>
</dbReference>
<feature type="domain" description="HTH arsR-type" evidence="1">
    <location>
        <begin position="12"/>
        <end position="107"/>
    </location>
</feature>
<dbReference type="Proteomes" id="UP000091926">
    <property type="component" value="Chromosome"/>
</dbReference>
<dbReference type="KEGG" id="bfz:BAU07_10720"/>
<dbReference type="SUPFAM" id="SSF46785">
    <property type="entry name" value="Winged helix' DNA-binding domain"/>
    <property type="match status" value="1"/>
</dbReference>
<dbReference type="Pfam" id="PF12840">
    <property type="entry name" value="HTH_20"/>
    <property type="match status" value="1"/>
</dbReference>
<organism evidence="2 3">
    <name type="scientific">Bordetella flabilis</name>
    <dbReference type="NCBI Taxonomy" id="463014"/>
    <lineage>
        <taxon>Bacteria</taxon>
        <taxon>Pseudomonadati</taxon>
        <taxon>Pseudomonadota</taxon>
        <taxon>Betaproteobacteria</taxon>
        <taxon>Burkholderiales</taxon>
        <taxon>Alcaligenaceae</taxon>
        <taxon>Bordetella</taxon>
    </lineage>
</organism>
<accession>A0A193GDZ9</accession>
<sequence>MIPPLNRRSRARPALPPPGAAPIFAALGDATRLRIVARLCDDGPLSIARLSEDASISRQAITKHLQALAAAGLVISRRAGREHLWALEGSGLTEARRYLDAISARWDDALVRLRAYVEDDGS</sequence>
<dbReference type="InterPro" id="IPR011991">
    <property type="entry name" value="ArsR-like_HTH"/>
</dbReference>
<proteinExistence type="predicted"/>
<dbReference type="Gene3D" id="1.10.10.10">
    <property type="entry name" value="Winged helix-like DNA-binding domain superfamily/Winged helix DNA-binding domain"/>
    <property type="match status" value="1"/>
</dbReference>
<dbReference type="PRINTS" id="PR00778">
    <property type="entry name" value="HTHARSR"/>
</dbReference>
<dbReference type="CDD" id="cd00090">
    <property type="entry name" value="HTH_ARSR"/>
    <property type="match status" value="1"/>
</dbReference>
<dbReference type="STRING" id="463014.BAU07_10720"/>
<name>A0A193GDZ9_9BORD</name>
<gene>
    <name evidence="2" type="ORF">BAU07_10720</name>
</gene>
<dbReference type="InterPro" id="IPR001845">
    <property type="entry name" value="HTH_ArsR_DNA-bd_dom"/>
</dbReference>
<dbReference type="AlphaFoldDB" id="A0A193GDZ9"/>